<dbReference type="Proteomes" id="UP000000657">
    <property type="component" value="Chromosome"/>
</dbReference>
<gene>
    <name evidence="2" type="ordered locus">FRAAL5500</name>
</gene>
<dbReference type="EMBL" id="CT573213">
    <property type="protein sequence ID" value="CAJ64133.1"/>
    <property type="molecule type" value="Genomic_DNA"/>
</dbReference>
<evidence type="ECO:0000256" key="1">
    <source>
        <dbReference type="SAM" id="MobiDB-lite"/>
    </source>
</evidence>
<accession>Q0REH7</accession>
<dbReference type="HOGENOM" id="CLU_1842186_0_0_11"/>
<sequence length="139" mass="14873">MTVPRSLDHIHQHDMQPKTATANMDMVPLTGPFRAAFMAGTSRRDPPSPSGAARPARLGHAPTIQAGPAVPDRQANRSGAVRRHNPYRCRAERHPANRLTAACAVADGNRLGGTVRPASRSYARRAIACWHGAALQDAA</sequence>
<dbReference type="KEGG" id="fal:FRAAL5500"/>
<proteinExistence type="predicted"/>
<evidence type="ECO:0000313" key="2">
    <source>
        <dbReference type="EMBL" id="CAJ64133.1"/>
    </source>
</evidence>
<keyword evidence="3" id="KW-1185">Reference proteome</keyword>
<organism evidence="2 3">
    <name type="scientific">Frankia alni (strain DSM 45986 / CECT 9034 / ACN14a)</name>
    <dbReference type="NCBI Taxonomy" id="326424"/>
    <lineage>
        <taxon>Bacteria</taxon>
        <taxon>Bacillati</taxon>
        <taxon>Actinomycetota</taxon>
        <taxon>Actinomycetes</taxon>
        <taxon>Frankiales</taxon>
        <taxon>Frankiaceae</taxon>
        <taxon>Frankia</taxon>
    </lineage>
</organism>
<feature type="region of interest" description="Disordered" evidence="1">
    <location>
        <begin position="39"/>
        <end position="94"/>
    </location>
</feature>
<dbReference type="STRING" id="326424.FRAAL5500"/>
<name>Q0REH7_FRAAA</name>
<dbReference type="AlphaFoldDB" id="Q0REH7"/>
<protein>
    <submittedName>
        <fullName evidence="2">Uncharacterized protein</fullName>
    </submittedName>
</protein>
<reference evidence="2 3" key="1">
    <citation type="journal article" date="2007" name="Genome Res.">
        <title>Genome characteristics of facultatively symbiotic Frankia sp. strains reflect host range and host plant biogeography.</title>
        <authorList>
            <person name="Normand P."/>
            <person name="Lapierre P."/>
            <person name="Tisa L.S."/>
            <person name="Gogarten J.P."/>
            <person name="Alloisio N."/>
            <person name="Bagnarol E."/>
            <person name="Bassi C.A."/>
            <person name="Berry A.M."/>
            <person name="Bickhart D.M."/>
            <person name="Choisne N."/>
            <person name="Couloux A."/>
            <person name="Cournoyer B."/>
            <person name="Cruveiller S."/>
            <person name="Daubin V."/>
            <person name="Demange N."/>
            <person name="Francino M.P."/>
            <person name="Goltsman E."/>
            <person name="Huang Y."/>
            <person name="Kopp O.R."/>
            <person name="Labarre L."/>
            <person name="Lapidus A."/>
            <person name="Lavire C."/>
            <person name="Marechal J."/>
            <person name="Martinez M."/>
            <person name="Mastronunzio J.E."/>
            <person name="Mullin B.C."/>
            <person name="Niemann J."/>
            <person name="Pujic P."/>
            <person name="Rawnsley T."/>
            <person name="Rouy Z."/>
            <person name="Schenowitz C."/>
            <person name="Sellstedt A."/>
            <person name="Tavares F."/>
            <person name="Tomkins J.P."/>
            <person name="Vallenet D."/>
            <person name="Valverde C."/>
            <person name="Wall L.G."/>
            <person name="Wang Y."/>
            <person name="Medigue C."/>
            <person name="Benson D.R."/>
        </authorList>
    </citation>
    <scope>NUCLEOTIDE SEQUENCE [LARGE SCALE GENOMIC DNA]</scope>
    <source>
        <strain evidence="3">DSM 45986 / CECT 9034 / ACN14a</strain>
    </source>
</reference>
<evidence type="ECO:0000313" key="3">
    <source>
        <dbReference type="Proteomes" id="UP000000657"/>
    </source>
</evidence>